<keyword evidence="7" id="KW-0677">Repeat</keyword>
<dbReference type="GO" id="GO:0005975">
    <property type="term" value="P:carbohydrate metabolic process"/>
    <property type="evidence" value="ECO:0007669"/>
    <property type="project" value="InterPro"/>
</dbReference>
<evidence type="ECO:0000256" key="14">
    <source>
        <dbReference type="SAM" id="MobiDB-lite"/>
    </source>
</evidence>
<dbReference type="FunFam" id="2.160.20.10:FF:000032">
    <property type="entry name" value="Pectin lyase-like superfamily protein"/>
    <property type="match status" value="1"/>
</dbReference>
<keyword evidence="16" id="KW-1185">Reference proteome</keyword>
<comment type="subcellular location">
    <subcellularLocation>
        <location evidence="1">Secreted</location>
        <location evidence="1">Cell wall</location>
    </subcellularLocation>
</comment>
<dbReference type="PANTHER" id="PTHR31375">
    <property type="match status" value="1"/>
</dbReference>
<keyword evidence="10" id="KW-0961">Cell wall biogenesis/degradation</keyword>
<evidence type="ECO:0000256" key="4">
    <source>
        <dbReference type="ARBA" id="ARBA00022512"/>
    </source>
</evidence>
<comment type="similarity">
    <text evidence="2 13">Belongs to the glycosyl hydrolase 28 family.</text>
</comment>
<feature type="compositionally biased region" description="Pro residues" evidence="14">
    <location>
        <begin position="601"/>
        <end position="706"/>
    </location>
</feature>
<dbReference type="InterPro" id="IPR006626">
    <property type="entry name" value="PbH1"/>
</dbReference>
<feature type="active site" evidence="12">
    <location>
        <position position="324"/>
    </location>
</feature>
<organism evidence="15 16">
    <name type="scientific">Prunus yedoensis var. nudiflora</name>
    <dbReference type="NCBI Taxonomy" id="2094558"/>
    <lineage>
        <taxon>Eukaryota</taxon>
        <taxon>Viridiplantae</taxon>
        <taxon>Streptophyta</taxon>
        <taxon>Embryophyta</taxon>
        <taxon>Tracheophyta</taxon>
        <taxon>Spermatophyta</taxon>
        <taxon>Magnoliopsida</taxon>
        <taxon>eudicotyledons</taxon>
        <taxon>Gunneridae</taxon>
        <taxon>Pentapetalae</taxon>
        <taxon>rosids</taxon>
        <taxon>fabids</taxon>
        <taxon>Rosales</taxon>
        <taxon>Rosaceae</taxon>
        <taxon>Amygdaloideae</taxon>
        <taxon>Amygdaleae</taxon>
        <taxon>Prunus</taxon>
    </lineage>
</organism>
<keyword evidence="8 13" id="KW-0378">Hydrolase</keyword>
<evidence type="ECO:0000313" key="16">
    <source>
        <dbReference type="Proteomes" id="UP000250321"/>
    </source>
</evidence>
<dbReference type="Gene3D" id="2.160.20.10">
    <property type="entry name" value="Single-stranded right-handed beta-helix, Pectin lyase-like"/>
    <property type="match status" value="1"/>
</dbReference>
<keyword evidence="6" id="KW-0732">Signal</keyword>
<evidence type="ECO:0000256" key="1">
    <source>
        <dbReference type="ARBA" id="ARBA00004191"/>
    </source>
</evidence>
<keyword evidence="4" id="KW-0134">Cell wall</keyword>
<accession>A0A314YG88</accession>
<dbReference type="GO" id="GO:0004650">
    <property type="term" value="F:polygalacturonase activity"/>
    <property type="evidence" value="ECO:0007669"/>
    <property type="project" value="UniProtKB-EC"/>
</dbReference>
<comment type="catalytic activity">
    <reaction evidence="11">
        <text>(1,4-alpha-D-galacturonosyl)n+m + H2O = (1,4-alpha-D-galacturonosyl)n + (1,4-alpha-D-galacturonosyl)m.</text>
        <dbReference type="EC" id="3.2.1.15"/>
    </reaction>
</comment>
<gene>
    <name evidence="15" type="ORF">Pyn_21628</name>
</gene>
<evidence type="ECO:0000256" key="2">
    <source>
        <dbReference type="ARBA" id="ARBA00008834"/>
    </source>
</evidence>
<evidence type="ECO:0000256" key="13">
    <source>
        <dbReference type="RuleBase" id="RU361169"/>
    </source>
</evidence>
<protein>
    <recommendedName>
        <fullName evidence="3">endo-polygalacturonase</fullName>
        <ecNumber evidence="3">3.2.1.15</ecNumber>
    </recommendedName>
</protein>
<dbReference type="Proteomes" id="UP000250321">
    <property type="component" value="Unassembled WGS sequence"/>
</dbReference>
<dbReference type="SMART" id="SM00710">
    <property type="entry name" value="PbH1"/>
    <property type="match status" value="5"/>
</dbReference>
<evidence type="ECO:0000256" key="7">
    <source>
        <dbReference type="ARBA" id="ARBA00022737"/>
    </source>
</evidence>
<evidence type="ECO:0000256" key="6">
    <source>
        <dbReference type="ARBA" id="ARBA00022729"/>
    </source>
</evidence>
<dbReference type="Pfam" id="PF00295">
    <property type="entry name" value="Glyco_hydro_28"/>
    <property type="match status" value="1"/>
</dbReference>
<evidence type="ECO:0000256" key="11">
    <source>
        <dbReference type="ARBA" id="ARBA00034074"/>
    </source>
</evidence>
<evidence type="ECO:0000256" key="8">
    <source>
        <dbReference type="ARBA" id="ARBA00022801"/>
    </source>
</evidence>
<dbReference type="EC" id="3.2.1.15" evidence="3"/>
<evidence type="ECO:0000256" key="10">
    <source>
        <dbReference type="ARBA" id="ARBA00023316"/>
    </source>
</evidence>
<sequence length="781" mass="82776">MMPAMRMDEGRANWNDNDMNNNNMPMPSQQEQAMDPYTYFSEENANCCAITYQIMVFVEEQGGEILKSFCYKNILVLFLIFWSGFGHGQRTFDVLNYGAAGDGKTDDSTAFLKAWGELCGAADEPNGVPTLVIPGTKAFLLQPIKFQGPCNSNSVHVQIMGKLVAPKMLDARIDCESDSDWLQFKDVGNLVVDGSGEIDGQGSSWWTTPNQYDRLSRKLMMNNQNCKAPDALHFHGCDNLKLSGLTHLNSGRAHIAISGCNNVYASHLTVTAPEDSPNTDGIDISNSHNVFIHHSTIGTGDDCIAINGGCSDLSIANIACGPGHGISVGSLGAHGALEKVQNVYVRDSSFSGTTNGARIKTWQGGSGYARNITFEKITLHAAKNPIIIDQFYCNHDHNCKSQASALLVEDVKYIDFEGTSANEEAIKLDCDQNSGCRNIIMDRIKITSAVPDKKIYASCNNAIGTSIGTIVPNVPCLKSGTEPTTSPPATPLPTMPPPSPPLPIMPPPSPPLLVMPPPSPPVPVIPLPSPPVPVIPPLVPVIPPPSPPVPVIPPPSLPAPVMPPPSPLVPVMPPPSPLVPVMPPPSPPVPAAPPLTLILPATPPPAPPLPDTPPPLPATPPPSPLLPATPPQSPPLPATPPQFPPLPATPPQSPPLPATPPSSPPMPATPPSSPPLPATPPPLQVMPPPLLNRPRPTLPLPTTPPPAPLLTPLAPLVPTPPPPTPPPSTLPAIPQMSYTGESGVPDIYFTPGASSATKLHKKHYIWCQLLIVYVLTRLLFG</sequence>
<keyword evidence="9 13" id="KW-0326">Glycosidase</keyword>
<name>A0A314YG88_PRUYE</name>
<dbReference type="AlphaFoldDB" id="A0A314YG88"/>
<dbReference type="SUPFAM" id="SSF51126">
    <property type="entry name" value="Pectin lyase-like"/>
    <property type="match status" value="1"/>
</dbReference>
<comment type="caution">
    <text evidence="15">The sequence shown here is derived from an EMBL/GenBank/DDBJ whole genome shotgun (WGS) entry which is preliminary data.</text>
</comment>
<dbReference type="GO" id="GO:0071555">
    <property type="term" value="P:cell wall organization"/>
    <property type="evidence" value="ECO:0007669"/>
    <property type="project" value="UniProtKB-KW"/>
</dbReference>
<dbReference type="InterPro" id="IPR011050">
    <property type="entry name" value="Pectin_lyase_fold/virulence"/>
</dbReference>
<dbReference type="EMBL" id="PJQY01001275">
    <property type="protein sequence ID" value="PQQ04071.1"/>
    <property type="molecule type" value="Genomic_DNA"/>
</dbReference>
<feature type="region of interest" description="Disordered" evidence="14">
    <location>
        <begin position="593"/>
        <end position="706"/>
    </location>
</feature>
<dbReference type="STRING" id="2094558.A0A314YG88"/>
<evidence type="ECO:0000256" key="5">
    <source>
        <dbReference type="ARBA" id="ARBA00022525"/>
    </source>
</evidence>
<evidence type="ECO:0000256" key="9">
    <source>
        <dbReference type="ARBA" id="ARBA00023295"/>
    </source>
</evidence>
<keyword evidence="5" id="KW-0964">Secreted</keyword>
<evidence type="ECO:0000256" key="12">
    <source>
        <dbReference type="PROSITE-ProRule" id="PRU10052"/>
    </source>
</evidence>
<dbReference type="OrthoDB" id="187139at2759"/>
<reference evidence="15 16" key="1">
    <citation type="submission" date="2018-02" db="EMBL/GenBank/DDBJ databases">
        <title>Draft genome of wild Prunus yedoensis var. nudiflora.</title>
        <authorList>
            <person name="Baek S."/>
            <person name="Kim J.-H."/>
            <person name="Choi K."/>
            <person name="Kim G.-B."/>
            <person name="Cho A."/>
            <person name="Jang H."/>
            <person name="Shin C.-H."/>
            <person name="Yu H.-J."/>
            <person name="Mun J.-H."/>
        </authorList>
    </citation>
    <scope>NUCLEOTIDE SEQUENCE [LARGE SCALE GENOMIC DNA]</scope>
    <source>
        <strain evidence="16">cv. Jeju island</strain>
        <tissue evidence="15">Leaf</tissue>
    </source>
</reference>
<dbReference type="InterPro" id="IPR012334">
    <property type="entry name" value="Pectin_lyas_fold"/>
</dbReference>
<evidence type="ECO:0000256" key="3">
    <source>
        <dbReference type="ARBA" id="ARBA00012736"/>
    </source>
</evidence>
<proteinExistence type="inferred from homology"/>
<evidence type="ECO:0000313" key="15">
    <source>
        <dbReference type="EMBL" id="PQQ04071.1"/>
    </source>
</evidence>
<dbReference type="InterPro" id="IPR000743">
    <property type="entry name" value="Glyco_hydro_28"/>
</dbReference>
<dbReference type="PROSITE" id="PS00502">
    <property type="entry name" value="POLYGALACTURONASE"/>
    <property type="match status" value="1"/>
</dbReference>